<comment type="caution">
    <text evidence="1">The sequence shown here is derived from an EMBL/GenBank/DDBJ whole genome shotgun (WGS) entry which is preliminary data.</text>
</comment>
<proteinExistence type="predicted"/>
<evidence type="ECO:0000313" key="2">
    <source>
        <dbReference type="Proteomes" id="UP000186549"/>
    </source>
</evidence>
<sequence>MLVARAMTVSAAIGGDIILHAYHSVGMMMVGNDGYHQHYQADEKKNIGYVLFLFHSSIFGRMQR</sequence>
<organism evidence="1 2">
    <name type="scientific">Bacteroides uniformis</name>
    <dbReference type="NCBI Taxonomy" id="820"/>
    <lineage>
        <taxon>Bacteria</taxon>
        <taxon>Pseudomonadati</taxon>
        <taxon>Bacteroidota</taxon>
        <taxon>Bacteroidia</taxon>
        <taxon>Bacteroidales</taxon>
        <taxon>Bacteroidaceae</taxon>
        <taxon>Bacteroides</taxon>
    </lineage>
</organism>
<dbReference type="Proteomes" id="UP000186549">
    <property type="component" value="Unassembled WGS sequence"/>
</dbReference>
<dbReference type="EMBL" id="MNQU01000236">
    <property type="protein sequence ID" value="OKZ32113.1"/>
    <property type="molecule type" value="Genomic_DNA"/>
</dbReference>
<dbReference type="AlphaFoldDB" id="A0A1Q6I054"/>
<evidence type="ECO:0000313" key="1">
    <source>
        <dbReference type="EMBL" id="OKZ32113.1"/>
    </source>
</evidence>
<gene>
    <name evidence="1" type="ORF">BHV79_11540</name>
</gene>
<name>A0A1Q6I054_BACUN</name>
<reference evidence="1 2" key="1">
    <citation type="journal article" date="2016" name="Nat. Biotechnol.">
        <title>Measurement of bacterial replication rates in microbial communities.</title>
        <authorList>
            <person name="Brown C.T."/>
            <person name="Olm M.R."/>
            <person name="Thomas B.C."/>
            <person name="Banfield J.F."/>
        </authorList>
    </citation>
    <scope>NUCLEOTIDE SEQUENCE [LARGE SCALE GENOMIC DNA]</scope>
    <source>
        <strain evidence="1">45_41</strain>
    </source>
</reference>
<accession>A0A1Q6I054</accession>
<protein>
    <submittedName>
        <fullName evidence="1">Uncharacterized protein</fullName>
    </submittedName>
</protein>